<feature type="domain" description="Initiator Rep protein WH1" evidence="3">
    <location>
        <begin position="29"/>
        <end position="172"/>
    </location>
</feature>
<dbReference type="Pfam" id="PF01051">
    <property type="entry name" value="Rep3_N"/>
    <property type="match status" value="1"/>
</dbReference>
<dbReference type="RefSeq" id="WP_114070676.1">
    <property type="nucleotide sequence ID" value="NZ_CP030854.1"/>
</dbReference>
<keyword evidence="5" id="KW-1185">Reference proteome</keyword>
<reference evidence="4 5" key="1">
    <citation type="submission" date="2018-07" db="EMBL/GenBank/DDBJ databases">
        <title>Genome sequencing of Runella.</title>
        <authorList>
            <person name="Baek M.-G."/>
            <person name="Yi H."/>
        </authorList>
    </citation>
    <scope>NUCLEOTIDE SEQUENCE [LARGE SCALE GENOMIC DNA]</scope>
    <source>
        <strain evidence="4 5">HYN0085</strain>
        <plasmid evidence="4 5">unnamed4</plasmid>
    </source>
</reference>
<dbReference type="Gene3D" id="1.10.10.10">
    <property type="entry name" value="Winged helix-like DNA-binding domain superfamily/Winged helix DNA-binding domain"/>
    <property type="match status" value="2"/>
</dbReference>
<dbReference type="GO" id="GO:0003887">
    <property type="term" value="F:DNA-directed DNA polymerase activity"/>
    <property type="evidence" value="ECO:0007669"/>
    <property type="project" value="InterPro"/>
</dbReference>
<evidence type="ECO:0000256" key="1">
    <source>
        <dbReference type="ARBA" id="ARBA00038283"/>
    </source>
</evidence>
<accession>A0A344TTG5</accession>
<geneLocation type="plasmid" evidence="4 5">
    <name>unnamed4</name>
</geneLocation>
<dbReference type="EMBL" id="CP030854">
    <property type="protein sequence ID" value="AXE21936.1"/>
    <property type="molecule type" value="Genomic_DNA"/>
</dbReference>
<dbReference type="OrthoDB" id="9765378at2"/>
<comment type="similarity">
    <text evidence="1">Belongs to the initiator RepB protein family.</text>
</comment>
<keyword evidence="4" id="KW-0614">Plasmid</keyword>
<evidence type="ECO:0000256" key="2">
    <source>
        <dbReference type="SAM" id="MobiDB-lite"/>
    </source>
</evidence>
<dbReference type="AlphaFoldDB" id="A0A344TTG5"/>
<dbReference type="Pfam" id="PF21205">
    <property type="entry name" value="Rep3_C"/>
    <property type="match status" value="1"/>
</dbReference>
<proteinExistence type="inferred from homology"/>
<name>A0A344TTG5_9BACT</name>
<gene>
    <name evidence="4" type="ORF">DR864_29155</name>
</gene>
<dbReference type="InterPro" id="IPR036388">
    <property type="entry name" value="WH-like_DNA-bd_sf"/>
</dbReference>
<dbReference type="GO" id="GO:0006270">
    <property type="term" value="P:DNA replication initiation"/>
    <property type="evidence" value="ECO:0007669"/>
    <property type="project" value="InterPro"/>
</dbReference>
<dbReference type="InterPro" id="IPR000525">
    <property type="entry name" value="Initiator_Rep_WH1"/>
</dbReference>
<dbReference type="KEGG" id="run:DR864_29155"/>
<protein>
    <submittedName>
        <fullName evidence="4">Replication initiation protein</fullName>
    </submittedName>
</protein>
<dbReference type="Proteomes" id="UP000251993">
    <property type="component" value="Plasmid unnamed4"/>
</dbReference>
<evidence type="ECO:0000313" key="5">
    <source>
        <dbReference type="Proteomes" id="UP000251993"/>
    </source>
</evidence>
<evidence type="ECO:0000313" key="4">
    <source>
        <dbReference type="EMBL" id="AXE21936.1"/>
    </source>
</evidence>
<feature type="region of interest" description="Disordered" evidence="2">
    <location>
        <begin position="370"/>
        <end position="391"/>
    </location>
</feature>
<organism evidence="4 5">
    <name type="scientific">Runella rosea</name>
    <dbReference type="NCBI Taxonomy" id="2259595"/>
    <lineage>
        <taxon>Bacteria</taxon>
        <taxon>Pseudomonadati</taxon>
        <taxon>Bacteroidota</taxon>
        <taxon>Cytophagia</taxon>
        <taxon>Cytophagales</taxon>
        <taxon>Spirosomataceae</taxon>
        <taxon>Runella</taxon>
    </lineage>
</organism>
<dbReference type="InterPro" id="IPR036390">
    <property type="entry name" value="WH_DNA-bd_sf"/>
</dbReference>
<sequence>MAKKELPKRRKQDLQERYTIRIQGGKSGLVEATSKMDIHEFRVFATMLTMVLPEDEDFTTYELRVQDIIKLFSLKKDGRYYELVRDAAHKLLDRKFVIYEMKNGEEYKTTINLITETSEPVSEINKNHILLQFSPKLKPYLLQLKKEYLTIDIRNIQDISSPYSVKLYMVLKHQQRLGNYKVKYPIERLRQILAIEEGEYGLYGSFKQQVIRRTLSDIEKYTDLSVLKIEEEKAGRSVSAIIFHVVEKEAQRQNEIKIKKQQHNILKKSDGRVVVGEDGEKEPISFETAEVINVKGVQLNEIENVFQKVRKYKIAKATVRQWFNEFPIEQITLGIDHVLSEVKVGKEIKNIGGYINQMVKTSSLFEVAQEQKTEQERKRMQQQEKQQQEKTLNEQVNSLKIQAHNMRLEVLAELVQNQEIKQALIDKFSVGLFKTYYKPSLGFEENIKNPAVAGFMIATAGQLYPERFVEAEQLVKRAEALERGR</sequence>
<dbReference type="SUPFAM" id="SSF46785">
    <property type="entry name" value="Winged helix' DNA-binding domain"/>
    <property type="match status" value="2"/>
</dbReference>
<evidence type="ECO:0000259" key="3">
    <source>
        <dbReference type="Pfam" id="PF01051"/>
    </source>
</evidence>